<keyword evidence="1" id="KW-0812">Transmembrane</keyword>
<feature type="transmembrane region" description="Helical" evidence="1">
    <location>
        <begin position="125"/>
        <end position="143"/>
    </location>
</feature>
<evidence type="ECO:0000259" key="2">
    <source>
        <dbReference type="Pfam" id="PF20152"/>
    </source>
</evidence>
<evidence type="ECO:0000313" key="3">
    <source>
        <dbReference type="EMBL" id="KAJ7358426.1"/>
    </source>
</evidence>
<proteinExistence type="predicted"/>
<keyword evidence="1" id="KW-1133">Transmembrane helix</keyword>
<organism evidence="3 4">
    <name type="scientific">Mycena albidolilacea</name>
    <dbReference type="NCBI Taxonomy" id="1033008"/>
    <lineage>
        <taxon>Eukaryota</taxon>
        <taxon>Fungi</taxon>
        <taxon>Dikarya</taxon>
        <taxon>Basidiomycota</taxon>
        <taxon>Agaricomycotina</taxon>
        <taxon>Agaricomycetes</taxon>
        <taxon>Agaricomycetidae</taxon>
        <taxon>Agaricales</taxon>
        <taxon>Marasmiineae</taxon>
        <taxon>Mycenaceae</taxon>
        <taxon>Mycena</taxon>
    </lineage>
</organism>
<sequence>MTIPSPCFAHSTDAEVKAYVLGGWDVAICSSLFLQGVLCAQFAHYTGVNKRDSLWMKLFVAGLALMTALKSVQGIMWTQNVIFFENLEAASGLMYTHWVLEISLMLGAINAFYVQMFFAISRNSYLVVVCITLFTVGLASAAATSFFTLNMARWRSANRWADVYLGMVLGGDLLLTGSTALYLLRHSSELVLSRGPTASILHSLLRVTVQSAAPSALCALINFVVNMRLYTGKCILVLFPIFFITHMMFPHLYAWSAMWTLNLREQIQYRASEANTCTVDLGTCASTAPSTTEPKEYV</sequence>
<reference evidence="3" key="1">
    <citation type="submission" date="2023-03" db="EMBL/GenBank/DDBJ databases">
        <title>Massive genome expansion in bonnet fungi (Mycena s.s.) driven by repeated elements and novel gene families across ecological guilds.</title>
        <authorList>
            <consortium name="Lawrence Berkeley National Laboratory"/>
            <person name="Harder C.B."/>
            <person name="Miyauchi S."/>
            <person name="Viragh M."/>
            <person name="Kuo A."/>
            <person name="Thoen E."/>
            <person name="Andreopoulos B."/>
            <person name="Lu D."/>
            <person name="Skrede I."/>
            <person name="Drula E."/>
            <person name="Henrissat B."/>
            <person name="Morin E."/>
            <person name="Kohler A."/>
            <person name="Barry K."/>
            <person name="LaButti K."/>
            <person name="Morin E."/>
            <person name="Salamov A."/>
            <person name="Lipzen A."/>
            <person name="Mereny Z."/>
            <person name="Hegedus B."/>
            <person name="Baldrian P."/>
            <person name="Stursova M."/>
            <person name="Weitz H."/>
            <person name="Taylor A."/>
            <person name="Grigoriev I.V."/>
            <person name="Nagy L.G."/>
            <person name="Martin F."/>
            <person name="Kauserud H."/>
        </authorList>
    </citation>
    <scope>NUCLEOTIDE SEQUENCE</scope>
    <source>
        <strain evidence="3">CBHHK002</strain>
    </source>
</reference>
<feature type="transmembrane region" description="Helical" evidence="1">
    <location>
        <begin position="20"/>
        <end position="42"/>
    </location>
</feature>
<dbReference type="AlphaFoldDB" id="A0AAD7AI98"/>
<dbReference type="PANTHER" id="PTHR40465">
    <property type="entry name" value="CHROMOSOME 1, WHOLE GENOME SHOTGUN SEQUENCE"/>
    <property type="match status" value="1"/>
</dbReference>
<comment type="caution">
    <text evidence="3">The sequence shown here is derived from an EMBL/GenBank/DDBJ whole genome shotgun (WGS) entry which is preliminary data.</text>
</comment>
<dbReference type="Pfam" id="PF20152">
    <property type="entry name" value="DUF6534"/>
    <property type="match status" value="1"/>
</dbReference>
<dbReference type="InterPro" id="IPR045339">
    <property type="entry name" value="DUF6534"/>
</dbReference>
<name>A0AAD7AI98_9AGAR</name>
<feature type="transmembrane region" description="Helical" evidence="1">
    <location>
        <begin position="163"/>
        <end position="184"/>
    </location>
</feature>
<evidence type="ECO:0000256" key="1">
    <source>
        <dbReference type="SAM" id="Phobius"/>
    </source>
</evidence>
<feature type="transmembrane region" description="Helical" evidence="1">
    <location>
        <begin position="54"/>
        <end position="75"/>
    </location>
</feature>
<feature type="domain" description="DUF6534" evidence="2">
    <location>
        <begin position="172"/>
        <end position="265"/>
    </location>
</feature>
<protein>
    <recommendedName>
        <fullName evidence="2">DUF6534 domain-containing protein</fullName>
    </recommendedName>
</protein>
<dbReference type="PANTHER" id="PTHR40465:SF1">
    <property type="entry name" value="DUF6534 DOMAIN-CONTAINING PROTEIN"/>
    <property type="match status" value="1"/>
</dbReference>
<keyword evidence="4" id="KW-1185">Reference proteome</keyword>
<evidence type="ECO:0000313" key="4">
    <source>
        <dbReference type="Proteomes" id="UP001218218"/>
    </source>
</evidence>
<feature type="transmembrane region" description="Helical" evidence="1">
    <location>
        <begin position="237"/>
        <end position="261"/>
    </location>
</feature>
<dbReference type="EMBL" id="JARIHO010000007">
    <property type="protein sequence ID" value="KAJ7358426.1"/>
    <property type="molecule type" value="Genomic_DNA"/>
</dbReference>
<keyword evidence="1" id="KW-0472">Membrane</keyword>
<feature type="transmembrane region" description="Helical" evidence="1">
    <location>
        <begin position="95"/>
        <end position="113"/>
    </location>
</feature>
<dbReference type="Proteomes" id="UP001218218">
    <property type="component" value="Unassembled WGS sequence"/>
</dbReference>
<accession>A0AAD7AI98</accession>
<gene>
    <name evidence="3" type="ORF">DFH08DRAFT_953571</name>
</gene>